<dbReference type="PANTHER" id="PTHR33223:SF6">
    <property type="entry name" value="CCHC-TYPE DOMAIN-CONTAINING PROTEIN"/>
    <property type="match status" value="1"/>
</dbReference>
<keyword evidence="1" id="KW-0645">Protease</keyword>
<dbReference type="PROSITE" id="PS00141">
    <property type="entry name" value="ASP_PROTEASE"/>
    <property type="match status" value="1"/>
</dbReference>
<dbReference type="SUPFAM" id="SSF50630">
    <property type="entry name" value="Acid proteases"/>
    <property type="match status" value="1"/>
</dbReference>
<dbReference type="OrthoDB" id="2588640at2759"/>
<keyword evidence="1" id="KW-0378">Hydrolase</keyword>
<dbReference type="GeneID" id="23888631"/>
<evidence type="ECO:0000313" key="3">
    <source>
        <dbReference type="EMBL" id="AFR94566.1"/>
    </source>
</evidence>
<evidence type="ECO:0000313" key="4">
    <source>
        <dbReference type="Proteomes" id="UP000010091"/>
    </source>
</evidence>
<sequence>MNNRLATHLQHVDTIYQQRFNELHDLFQATHGATLRHSTPLHQADPSLDTSSSTSPTPPLRPTSPPTCPPTQPPTIPLDPPSSTSVIGKNDSVLSTSQPTRLKASDLPKFYGRDDDDIVYWVQKISSIKRGSQATDSDILRLLPSLLRDNAFKYYARLPEKEHTSLTTWAAWSKELQDRFLPPNSLDDLKEKCIRRYLGPNETFANYYEDKVYLQQFLFPANTEDSLLVRDILGGIPATLRAQLQTGVTPTMSLREFRLHVLQIEPRFHPQLFPTSHRHPADRTRTQLNNHSNTSFANSSIARSSRFLPGNRPEKPSTPCFTCGAYHWSDQCTLKKRQQQQYNNSRPSFTTNNPATSTSSDGRSSFPSWARPPSNTNSPNYKPPANSVNSIANKDGYRFDSPKPSIHTLCHSTFPRPSAHLPTHALPQLQLHRTHLNKTPAYATVKFNSNNPSATTHRAVIDTGASLSAISQEYANKHLSHLPRHPFTNFQLNGIGKSSSAGYHLVDIHFPTKEGYHIVIPTALFVIDNISVDLILGLDFLLPHSAKIDLRDGILSFPRHSGTILLSCLSSALPFPPIPLPRPPRRFIAKSSRVQTMLFPDPVAERTI</sequence>
<keyword evidence="1" id="KW-0064">Aspartyl protease</keyword>
<proteinExistence type="predicted"/>
<dbReference type="InterPro" id="IPR021109">
    <property type="entry name" value="Peptidase_aspartic_dom_sf"/>
</dbReference>
<accession>J9VMA9</accession>
<dbReference type="HOGENOM" id="CLU_026098_0_0_1"/>
<dbReference type="InterPro" id="IPR001969">
    <property type="entry name" value="Aspartic_peptidase_AS"/>
</dbReference>
<organism evidence="3 4">
    <name type="scientific">Cryptococcus neoformans (strain H99 / ATCC 208821 / CBS 10515 / FGSC 9487)</name>
    <name type="common">Cryptococcus neoformans var. grubii serotype A</name>
    <dbReference type="NCBI Taxonomy" id="235443"/>
    <lineage>
        <taxon>Eukaryota</taxon>
        <taxon>Fungi</taxon>
        <taxon>Dikarya</taxon>
        <taxon>Basidiomycota</taxon>
        <taxon>Agaricomycotina</taxon>
        <taxon>Tremellomycetes</taxon>
        <taxon>Tremellales</taxon>
        <taxon>Cryptococcaceae</taxon>
        <taxon>Cryptococcus</taxon>
        <taxon>Cryptococcus neoformans species complex</taxon>
    </lineage>
</organism>
<feature type="compositionally biased region" description="Polar residues" evidence="2">
    <location>
        <begin position="286"/>
        <end position="303"/>
    </location>
</feature>
<dbReference type="GO" id="GO:0004190">
    <property type="term" value="F:aspartic-type endopeptidase activity"/>
    <property type="evidence" value="ECO:0007669"/>
    <property type="project" value="UniProtKB-KW"/>
</dbReference>
<dbReference type="KEGG" id="cng:CNAG_05305"/>
<reference evidence="3 4" key="1">
    <citation type="journal article" date="2014" name="PLoS Genet.">
        <title>Analysis of the genome and transcriptome of Cryptococcus neoformans var. grubii reveals complex RNA expression and microevolution leading to virulence attenuation.</title>
        <authorList>
            <person name="Janbon G."/>
            <person name="Ormerod K.L."/>
            <person name="Paulet D."/>
            <person name="Byrnes E.J.III."/>
            <person name="Yadav V."/>
            <person name="Chatterjee G."/>
            <person name="Mullapudi N."/>
            <person name="Hon C.C."/>
            <person name="Billmyre R.B."/>
            <person name="Brunel F."/>
            <person name="Bahn Y.S."/>
            <person name="Chen W."/>
            <person name="Chen Y."/>
            <person name="Chow E.W."/>
            <person name="Coppee J.Y."/>
            <person name="Floyd-Averette A."/>
            <person name="Gaillardin C."/>
            <person name="Gerik K.J."/>
            <person name="Goldberg J."/>
            <person name="Gonzalez-Hilarion S."/>
            <person name="Gujja S."/>
            <person name="Hamlin J.L."/>
            <person name="Hsueh Y.P."/>
            <person name="Ianiri G."/>
            <person name="Jones S."/>
            <person name="Kodira C.D."/>
            <person name="Kozubowski L."/>
            <person name="Lam W."/>
            <person name="Marra M."/>
            <person name="Mesner L.D."/>
            <person name="Mieczkowski P.A."/>
            <person name="Moyrand F."/>
            <person name="Nielsen K."/>
            <person name="Proux C."/>
            <person name="Rossignol T."/>
            <person name="Schein J.E."/>
            <person name="Sun S."/>
            <person name="Wollschlaeger C."/>
            <person name="Wood I.A."/>
            <person name="Zeng Q."/>
            <person name="Neuveglise C."/>
            <person name="Newlon C.S."/>
            <person name="Perfect J.R."/>
            <person name="Lodge J.K."/>
            <person name="Idnurm A."/>
            <person name="Stajich J.E."/>
            <person name="Kronstad J.W."/>
            <person name="Sanyal K."/>
            <person name="Heitman J."/>
            <person name="Fraser J.A."/>
            <person name="Cuomo C.A."/>
            <person name="Dietrich F.S."/>
        </authorList>
    </citation>
    <scope>NUCLEOTIDE SEQUENCE [LARGE SCALE GENOMIC DNA]</scope>
    <source>
        <strain evidence="4">H99 / ATCC 208821 / CBS 10515 / FGSC 9487</strain>
    </source>
</reference>
<dbReference type="AlphaFoldDB" id="J9VMA9"/>
<feature type="compositionally biased region" description="Pro residues" evidence="2">
    <location>
        <begin position="56"/>
        <end position="80"/>
    </location>
</feature>
<feature type="compositionally biased region" description="Polar residues" evidence="2">
    <location>
        <begin position="339"/>
        <end position="392"/>
    </location>
</feature>
<dbReference type="Gene3D" id="2.40.70.10">
    <property type="entry name" value="Acid Proteases"/>
    <property type="match status" value="1"/>
</dbReference>
<feature type="region of interest" description="Disordered" evidence="2">
    <location>
        <begin position="271"/>
        <end position="313"/>
    </location>
</feature>
<feature type="compositionally biased region" description="Low complexity" evidence="2">
    <location>
        <begin position="45"/>
        <end position="55"/>
    </location>
</feature>
<dbReference type="VEuPathDB" id="FungiDB:CNAG_05305"/>
<dbReference type="EMBL" id="CP003823">
    <property type="protein sequence ID" value="AFR94566.1"/>
    <property type="molecule type" value="Genomic_DNA"/>
</dbReference>
<feature type="region of interest" description="Disordered" evidence="2">
    <location>
        <begin position="338"/>
        <end position="398"/>
    </location>
</feature>
<keyword evidence="4" id="KW-1185">Reference proteome</keyword>
<protein>
    <submittedName>
        <fullName evidence="3">Uncharacterized protein</fullName>
    </submittedName>
</protein>
<name>J9VMA9_CRYN9</name>
<dbReference type="PANTHER" id="PTHR33223">
    <property type="entry name" value="CCHC-TYPE DOMAIN-CONTAINING PROTEIN"/>
    <property type="match status" value="1"/>
</dbReference>
<evidence type="ECO:0000256" key="2">
    <source>
        <dbReference type="SAM" id="MobiDB-lite"/>
    </source>
</evidence>
<feature type="region of interest" description="Disordered" evidence="2">
    <location>
        <begin position="38"/>
        <end position="99"/>
    </location>
</feature>
<dbReference type="RefSeq" id="XP_012048840.1">
    <property type="nucleotide sequence ID" value="XM_012193450.1"/>
</dbReference>
<evidence type="ECO:0000256" key="1">
    <source>
        <dbReference type="ARBA" id="ARBA00022750"/>
    </source>
</evidence>
<dbReference type="GO" id="GO:0006508">
    <property type="term" value="P:proteolysis"/>
    <property type="evidence" value="ECO:0007669"/>
    <property type="project" value="InterPro"/>
</dbReference>
<dbReference type="Proteomes" id="UP000010091">
    <property type="component" value="Chromosome 4"/>
</dbReference>
<gene>
    <name evidence="3" type="ORF">CNAG_05305</name>
</gene>